<keyword evidence="2" id="KW-0812">Transmembrane</keyword>
<accession>A0A4Q7TR94</accession>
<feature type="transmembrane region" description="Helical" evidence="2">
    <location>
        <begin position="49"/>
        <end position="69"/>
    </location>
</feature>
<dbReference type="OrthoDB" id="5111110at2"/>
<dbReference type="RefSeq" id="WP_130281740.1">
    <property type="nucleotide sequence ID" value="NZ_SGXT01000013.1"/>
</dbReference>
<feature type="compositionally biased region" description="Pro residues" evidence="1">
    <location>
        <begin position="155"/>
        <end position="164"/>
    </location>
</feature>
<feature type="compositionally biased region" description="Basic and acidic residues" evidence="1">
    <location>
        <begin position="165"/>
        <end position="174"/>
    </location>
</feature>
<keyword evidence="2" id="KW-1133">Transmembrane helix</keyword>
<comment type="caution">
    <text evidence="3">The sequence shown here is derived from an EMBL/GenBank/DDBJ whole genome shotgun (WGS) entry which is preliminary data.</text>
</comment>
<sequence>MNDDEPCRAVTVVRAGVRPWADRLAWSLVVVLTGSALVIAGVVDGTIAIVTRVLVIAAFLLMVAALAIVTVRLRTSLRSDGTAVVVRDPFGVSVVPFHEHLAFGRWLDPESRRPVIWMTDHGGPIVRVHPRLDPVRVELFAGRVALAVVDRDGAPPAPPDPPPVTRDRPAGPRY</sequence>
<dbReference type="AlphaFoldDB" id="A0A4Q7TR94"/>
<organism evidence="3 4">
    <name type="scientific">Microcella alkaliphila</name>
    <dbReference type="NCBI Taxonomy" id="279828"/>
    <lineage>
        <taxon>Bacteria</taxon>
        <taxon>Bacillati</taxon>
        <taxon>Actinomycetota</taxon>
        <taxon>Actinomycetes</taxon>
        <taxon>Micrococcales</taxon>
        <taxon>Microbacteriaceae</taxon>
        <taxon>Microcella</taxon>
    </lineage>
</organism>
<keyword evidence="4" id="KW-1185">Reference proteome</keyword>
<feature type="transmembrane region" description="Helical" evidence="2">
    <location>
        <begin position="24"/>
        <end position="43"/>
    </location>
</feature>
<feature type="region of interest" description="Disordered" evidence="1">
    <location>
        <begin position="151"/>
        <end position="174"/>
    </location>
</feature>
<dbReference type="EMBL" id="SGXT01000013">
    <property type="protein sequence ID" value="RZT62530.1"/>
    <property type="molecule type" value="Genomic_DNA"/>
</dbReference>
<evidence type="ECO:0000256" key="2">
    <source>
        <dbReference type="SAM" id="Phobius"/>
    </source>
</evidence>
<dbReference type="Proteomes" id="UP000292408">
    <property type="component" value="Unassembled WGS sequence"/>
</dbReference>
<keyword evidence="2" id="KW-0472">Membrane</keyword>
<gene>
    <name evidence="3" type="ORF">EV140_1060</name>
</gene>
<protein>
    <submittedName>
        <fullName evidence="3">Uncharacterized protein</fullName>
    </submittedName>
</protein>
<evidence type="ECO:0000313" key="3">
    <source>
        <dbReference type="EMBL" id="RZT62530.1"/>
    </source>
</evidence>
<name>A0A4Q7TR94_9MICO</name>
<reference evidence="3 4" key="1">
    <citation type="journal article" date="2015" name="Stand. Genomic Sci.">
        <title>Genomic Encyclopedia of Bacterial and Archaeal Type Strains, Phase III: the genomes of soil and plant-associated and newly described type strains.</title>
        <authorList>
            <person name="Whitman W.B."/>
            <person name="Woyke T."/>
            <person name="Klenk H.P."/>
            <person name="Zhou Y."/>
            <person name="Lilburn T.G."/>
            <person name="Beck B.J."/>
            <person name="De Vos P."/>
            <person name="Vandamme P."/>
            <person name="Eisen J.A."/>
            <person name="Garrity G."/>
            <person name="Hugenholtz P."/>
            <person name="Kyrpides N.C."/>
        </authorList>
    </citation>
    <scope>NUCLEOTIDE SEQUENCE [LARGE SCALE GENOMIC DNA]</scope>
    <source>
        <strain evidence="3 4">AC4r</strain>
    </source>
</reference>
<evidence type="ECO:0000313" key="4">
    <source>
        <dbReference type="Proteomes" id="UP000292408"/>
    </source>
</evidence>
<proteinExistence type="predicted"/>
<evidence type="ECO:0000256" key="1">
    <source>
        <dbReference type="SAM" id="MobiDB-lite"/>
    </source>
</evidence>